<evidence type="ECO:0000313" key="3">
    <source>
        <dbReference type="Proteomes" id="UP001585018"/>
    </source>
</evidence>
<sequence>MASRSKRSTDPTKPLVRPARSVGPLDAPALVGQLRSLHEEAEDPAVERMPADDELYGALLYVEKHAGSLRGLAPEKQKAAALTRVLLWEFLGERLHVHQSTAVEAARAAGAEWRELAPALAVGASNAAYNKALRLRAVSLADAGPEGEPVRRTPEAVRRAERCIAEQRAAEQRAQTAARQRHHLLARSAQRLLDQQDGLVLDEDAEYWLGEVAEVLPHCDTPTQMLGLSRYLSAALRALRRLEQHSGKPMARTREANAACAAVAAALAE</sequence>
<reference evidence="2 3" key="1">
    <citation type="submission" date="2024-01" db="EMBL/GenBank/DDBJ databases">
        <title>Genome mining of biosynthetic gene clusters to explore secondary metabolites of Streptomyces sp.</title>
        <authorList>
            <person name="Baig A."/>
            <person name="Ajitkumar Shintre N."/>
            <person name="Kumar H."/>
            <person name="Anbarasu A."/>
            <person name="Ramaiah S."/>
        </authorList>
    </citation>
    <scope>NUCLEOTIDE SEQUENCE [LARGE SCALE GENOMIC DNA]</scope>
    <source>
        <strain evidence="2 3">A03</strain>
    </source>
</reference>
<keyword evidence="3" id="KW-1185">Reference proteome</keyword>
<feature type="region of interest" description="Disordered" evidence="1">
    <location>
        <begin position="1"/>
        <end position="26"/>
    </location>
</feature>
<gene>
    <name evidence="2" type="ORF">VSS30_20260</name>
</gene>
<name>A0ABV5DEK5_9ACTN</name>
<dbReference type="Proteomes" id="UP001585018">
    <property type="component" value="Unassembled WGS sequence"/>
</dbReference>
<comment type="caution">
    <text evidence="2">The sequence shown here is derived from an EMBL/GenBank/DDBJ whole genome shotgun (WGS) entry which is preliminary data.</text>
</comment>
<dbReference type="EMBL" id="JAYMRR010000010">
    <property type="protein sequence ID" value="MFB8751137.1"/>
    <property type="molecule type" value="Genomic_DNA"/>
</dbReference>
<evidence type="ECO:0000313" key="2">
    <source>
        <dbReference type="EMBL" id="MFB8751137.1"/>
    </source>
</evidence>
<organism evidence="2 3">
    <name type="scientific">Streptomyces parvulus</name>
    <dbReference type="NCBI Taxonomy" id="146923"/>
    <lineage>
        <taxon>Bacteria</taxon>
        <taxon>Bacillati</taxon>
        <taxon>Actinomycetota</taxon>
        <taxon>Actinomycetes</taxon>
        <taxon>Kitasatosporales</taxon>
        <taxon>Streptomycetaceae</taxon>
        <taxon>Streptomyces</taxon>
    </lineage>
</organism>
<proteinExistence type="predicted"/>
<evidence type="ECO:0000256" key="1">
    <source>
        <dbReference type="SAM" id="MobiDB-lite"/>
    </source>
</evidence>
<protein>
    <submittedName>
        <fullName evidence="2">Uncharacterized protein</fullName>
    </submittedName>
</protein>
<dbReference type="RefSeq" id="WP_376719281.1">
    <property type="nucleotide sequence ID" value="NZ_JAYMRR010000010.1"/>
</dbReference>
<accession>A0ABV5DEK5</accession>